<feature type="domain" description="OmpR/PhoB-type" evidence="13">
    <location>
        <begin position="143"/>
        <end position="243"/>
    </location>
</feature>
<evidence type="ECO:0000256" key="2">
    <source>
        <dbReference type="ARBA" id="ARBA00022490"/>
    </source>
</evidence>
<evidence type="ECO:0000256" key="6">
    <source>
        <dbReference type="ARBA" id="ARBA00023125"/>
    </source>
</evidence>
<dbReference type="Gene3D" id="6.10.250.690">
    <property type="match status" value="1"/>
</dbReference>
<dbReference type="FunFam" id="3.40.50.2300:FF:000001">
    <property type="entry name" value="DNA-binding response regulator PhoB"/>
    <property type="match status" value="1"/>
</dbReference>
<dbReference type="PROSITE" id="PS51755">
    <property type="entry name" value="OMPR_PHOB"/>
    <property type="match status" value="1"/>
</dbReference>
<evidence type="ECO:0000256" key="8">
    <source>
        <dbReference type="ARBA" id="ARBA00023163"/>
    </source>
</evidence>
<evidence type="ECO:0000256" key="9">
    <source>
        <dbReference type="ARBA" id="ARBA00067337"/>
    </source>
</evidence>
<dbReference type="Pfam" id="PF00486">
    <property type="entry name" value="Trans_reg_C"/>
    <property type="match status" value="1"/>
</dbReference>
<accession>A0A7W5Z3S1</accession>
<dbReference type="CDD" id="cd00383">
    <property type="entry name" value="trans_reg_C"/>
    <property type="match status" value="1"/>
</dbReference>
<dbReference type="GO" id="GO:0000156">
    <property type="term" value="F:phosphorelay response regulator activity"/>
    <property type="evidence" value="ECO:0007669"/>
    <property type="project" value="TreeGrafter"/>
</dbReference>
<dbReference type="Proteomes" id="UP000537592">
    <property type="component" value="Unassembled WGS sequence"/>
</dbReference>
<dbReference type="SMART" id="SM00448">
    <property type="entry name" value="REC"/>
    <property type="match status" value="1"/>
</dbReference>
<evidence type="ECO:0000256" key="7">
    <source>
        <dbReference type="ARBA" id="ARBA00023159"/>
    </source>
</evidence>
<dbReference type="InterPro" id="IPR001867">
    <property type="entry name" value="OmpR/PhoB-type_DNA-bd"/>
</dbReference>
<evidence type="ECO:0000256" key="1">
    <source>
        <dbReference type="ARBA" id="ARBA00004496"/>
    </source>
</evidence>
<dbReference type="FunFam" id="1.10.10.10:FF:000099">
    <property type="entry name" value="Two-component system response regulator TorR"/>
    <property type="match status" value="1"/>
</dbReference>
<feature type="DNA-binding region" description="OmpR/PhoB-type" evidence="11">
    <location>
        <begin position="143"/>
        <end position="243"/>
    </location>
</feature>
<dbReference type="InterPro" id="IPR016032">
    <property type="entry name" value="Sig_transdc_resp-reg_C-effctor"/>
</dbReference>
<keyword evidence="5" id="KW-0805">Transcription regulation</keyword>
<evidence type="ECO:0000313" key="15">
    <source>
        <dbReference type="Proteomes" id="UP000537592"/>
    </source>
</evidence>
<evidence type="ECO:0000259" key="13">
    <source>
        <dbReference type="PROSITE" id="PS51755"/>
    </source>
</evidence>
<keyword evidence="7" id="KW-0010">Activator</keyword>
<dbReference type="SMART" id="SM00862">
    <property type="entry name" value="Trans_reg_C"/>
    <property type="match status" value="1"/>
</dbReference>
<keyword evidence="6 11" id="KW-0238">DNA-binding</keyword>
<feature type="modified residue" description="4-aspartylphosphate" evidence="10">
    <location>
        <position position="55"/>
    </location>
</feature>
<keyword evidence="8" id="KW-0804">Transcription</keyword>
<evidence type="ECO:0000256" key="4">
    <source>
        <dbReference type="ARBA" id="ARBA00023012"/>
    </source>
</evidence>
<dbReference type="Gene3D" id="3.40.50.2300">
    <property type="match status" value="1"/>
</dbReference>
<sequence length="248" mass="27383">MGDTPHILIVEDDPDISALVARYLEGNGFRTSAAANGRMMDRVLADARIDLVILDLMLPGEDGLSICRRLRAVSRVPVLMLTARGEDIDRIVGLEMGADDYLGKPFNPRELMARIRAILRRMSPGQGGAGYGAAGDGAGADDMPVHIFEGWVLDTRQRHLTDPDGARVSLTGAEFDLLTALCSRPQRVLTREQLLDLTRGREAGPFDRSIDILVSRLRQKLENDPRDPQFIKTVRSSGYMFAAKVERQ</sequence>
<name>A0A7W5Z3S1_9HYPH</name>
<evidence type="ECO:0000256" key="11">
    <source>
        <dbReference type="PROSITE-ProRule" id="PRU01091"/>
    </source>
</evidence>
<dbReference type="GO" id="GO:0006355">
    <property type="term" value="P:regulation of DNA-templated transcription"/>
    <property type="evidence" value="ECO:0007669"/>
    <property type="project" value="InterPro"/>
</dbReference>
<evidence type="ECO:0000256" key="5">
    <source>
        <dbReference type="ARBA" id="ARBA00023015"/>
    </source>
</evidence>
<dbReference type="SUPFAM" id="SSF46894">
    <property type="entry name" value="C-terminal effector domain of the bipartite response regulators"/>
    <property type="match status" value="1"/>
</dbReference>
<feature type="domain" description="Response regulatory" evidence="12">
    <location>
        <begin position="6"/>
        <end position="119"/>
    </location>
</feature>
<comment type="subcellular location">
    <subcellularLocation>
        <location evidence="1">Cytoplasm</location>
    </subcellularLocation>
</comment>
<protein>
    <recommendedName>
        <fullName evidence="9">Regulatory protein VirG</fullName>
    </recommendedName>
</protein>
<evidence type="ECO:0000259" key="12">
    <source>
        <dbReference type="PROSITE" id="PS50110"/>
    </source>
</evidence>
<dbReference type="PANTHER" id="PTHR48111">
    <property type="entry name" value="REGULATOR OF RPOS"/>
    <property type="match status" value="1"/>
</dbReference>
<dbReference type="InterPro" id="IPR036388">
    <property type="entry name" value="WH-like_DNA-bd_sf"/>
</dbReference>
<dbReference type="GO" id="GO:0000976">
    <property type="term" value="F:transcription cis-regulatory region binding"/>
    <property type="evidence" value="ECO:0007669"/>
    <property type="project" value="TreeGrafter"/>
</dbReference>
<dbReference type="AlphaFoldDB" id="A0A7W5Z3S1"/>
<dbReference type="PROSITE" id="PS50110">
    <property type="entry name" value="RESPONSE_REGULATORY"/>
    <property type="match status" value="1"/>
</dbReference>
<dbReference type="EMBL" id="JACICC010000003">
    <property type="protein sequence ID" value="MBB3809621.1"/>
    <property type="molecule type" value="Genomic_DNA"/>
</dbReference>
<dbReference type="Gene3D" id="1.10.10.10">
    <property type="entry name" value="Winged helix-like DNA-binding domain superfamily/Winged helix DNA-binding domain"/>
    <property type="match status" value="1"/>
</dbReference>
<dbReference type="RefSeq" id="WP_183751844.1">
    <property type="nucleotide sequence ID" value="NZ_JACICC010000003.1"/>
</dbReference>
<comment type="caution">
    <text evidence="14">The sequence shown here is derived from an EMBL/GenBank/DDBJ whole genome shotgun (WGS) entry which is preliminary data.</text>
</comment>
<keyword evidence="15" id="KW-1185">Reference proteome</keyword>
<dbReference type="InterPro" id="IPR039420">
    <property type="entry name" value="WalR-like"/>
</dbReference>
<reference evidence="14 15" key="1">
    <citation type="submission" date="2020-08" db="EMBL/GenBank/DDBJ databases">
        <title>Genomic Encyclopedia of Type Strains, Phase IV (KMG-IV): sequencing the most valuable type-strain genomes for metagenomic binning, comparative biology and taxonomic classification.</title>
        <authorList>
            <person name="Goeker M."/>
        </authorList>
    </citation>
    <scope>NUCLEOTIDE SEQUENCE [LARGE SCALE GENOMIC DNA]</scope>
    <source>
        <strain evidence="14 15">DSM 28760</strain>
    </source>
</reference>
<gene>
    <name evidence="14" type="ORF">FHS81_001703</name>
</gene>
<proteinExistence type="predicted"/>
<dbReference type="InterPro" id="IPR001789">
    <property type="entry name" value="Sig_transdc_resp-reg_receiver"/>
</dbReference>
<dbReference type="Pfam" id="PF00072">
    <property type="entry name" value="Response_reg"/>
    <property type="match status" value="1"/>
</dbReference>
<evidence type="ECO:0000256" key="10">
    <source>
        <dbReference type="PROSITE-ProRule" id="PRU00169"/>
    </source>
</evidence>
<dbReference type="PANTHER" id="PTHR48111:SF4">
    <property type="entry name" value="DNA-BINDING DUAL TRANSCRIPTIONAL REGULATOR OMPR"/>
    <property type="match status" value="1"/>
</dbReference>
<evidence type="ECO:0000313" key="14">
    <source>
        <dbReference type="EMBL" id="MBB3809621.1"/>
    </source>
</evidence>
<dbReference type="InterPro" id="IPR011006">
    <property type="entry name" value="CheY-like_superfamily"/>
</dbReference>
<evidence type="ECO:0000256" key="3">
    <source>
        <dbReference type="ARBA" id="ARBA00022553"/>
    </source>
</evidence>
<dbReference type="SUPFAM" id="SSF52172">
    <property type="entry name" value="CheY-like"/>
    <property type="match status" value="1"/>
</dbReference>
<keyword evidence="4" id="KW-0902">Two-component regulatory system</keyword>
<dbReference type="GO" id="GO:0005829">
    <property type="term" value="C:cytosol"/>
    <property type="evidence" value="ECO:0007669"/>
    <property type="project" value="TreeGrafter"/>
</dbReference>
<keyword evidence="2" id="KW-0963">Cytoplasm</keyword>
<dbReference type="GO" id="GO:0032993">
    <property type="term" value="C:protein-DNA complex"/>
    <property type="evidence" value="ECO:0007669"/>
    <property type="project" value="TreeGrafter"/>
</dbReference>
<organism evidence="14 15">
    <name type="scientific">Pseudochelatococcus contaminans</name>
    <dbReference type="NCBI Taxonomy" id="1538103"/>
    <lineage>
        <taxon>Bacteria</taxon>
        <taxon>Pseudomonadati</taxon>
        <taxon>Pseudomonadota</taxon>
        <taxon>Alphaproteobacteria</taxon>
        <taxon>Hyphomicrobiales</taxon>
        <taxon>Chelatococcaceae</taxon>
        <taxon>Pseudochelatococcus</taxon>
    </lineage>
</organism>
<keyword evidence="3 10" id="KW-0597">Phosphoprotein</keyword>